<keyword evidence="1" id="KW-0805">Transcription regulation</keyword>
<dbReference type="Gene3D" id="1.10.10.10">
    <property type="entry name" value="Winged helix-like DNA-binding domain superfamily/Winged helix DNA-binding domain"/>
    <property type="match status" value="1"/>
</dbReference>
<evidence type="ECO:0000256" key="2">
    <source>
        <dbReference type="ARBA" id="ARBA00023163"/>
    </source>
</evidence>
<evidence type="ECO:0000313" key="4">
    <source>
        <dbReference type="EMBL" id="ALS37906.1"/>
    </source>
</evidence>
<dbReference type="Pfam" id="PF08279">
    <property type="entry name" value="HTH_11"/>
    <property type="match status" value="1"/>
</dbReference>
<dbReference type="InterPro" id="IPR028349">
    <property type="entry name" value="PafC-like"/>
</dbReference>
<evidence type="ECO:0000259" key="3">
    <source>
        <dbReference type="PROSITE" id="PS51000"/>
    </source>
</evidence>
<name>A0A0U2NS91_9ENTE</name>
<dbReference type="GO" id="GO:0003700">
    <property type="term" value="F:DNA-binding transcription factor activity"/>
    <property type="evidence" value="ECO:0007669"/>
    <property type="project" value="InterPro"/>
</dbReference>
<dbReference type="Pfam" id="PF13280">
    <property type="entry name" value="WYL"/>
    <property type="match status" value="1"/>
</dbReference>
<dbReference type="PANTHER" id="PTHR34580:SF8">
    <property type="entry name" value="WYL DOMAIN-CONTAINING PROTEIN"/>
    <property type="match status" value="1"/>
</dbReference>
<dbReference type="InterPro" id="IPR026881">
    <property type="entry name" value="WYL_dom"/>
</dbReference>
<dbReference type="KEGG" id="erx:ATZ35_12350"/>
<dbReference type="AlphaFoldDB" id="A0A0U2NS91"/>
<dbReference type="EMBL" id="CP013655">
    <property type="protein sequence ID" value="ALS37906.1"/>
    <property type="molecule type" value="Genomic_DNA"/>
</dbReference>
<dbReference type="Pfam" id="PF25583">
    <property type="entry name" value="WCX"/>
    <property type="match status" value="1"/>
</dbReference>
<keyword evidence="5" id="KW-1185">Reference proteome</keyword>
<dbReference type="InterPro" id="IPR001034">
    <property type="entry name" value="DeoR_HTH"/>
</dbReference>
<dbReference type="PROSITE" id="PS52050">
    <property type="entry name" value="WYL"/>
    <property type="match status" value="1"/>
</dbReference>
<gene>
    <name evidence="4" type="ORF">ATZ35_12350</name>
</gene>
<dbReference type="PIRSF" id="PIRSF016838">
    <property type="entry name" value="PafC"/>
    <property type="match status" value="1"/>
</dbReference>
<feature type="domain" description="HTH deoR-type" evidence="3">
    <location>
        <begin position="2"/>
        <end position="57"/>
    </location>
</feature>
<protein>
    <recommendedName>
        <fullName evidence="3">HTH deoR-type domain-containing protein</fullName>
    </recommendedName>
</protein>
<dbReference type="InterPro" id="IPR013196">
    <property type="entry name" value="HTH_11"/>
</dbReference>
<dbReference type="InterPro" id="IPR036388">
    <property type="entry name" value="WH-like_DNA-bd_sf"/>
</dbReference>
<evidence type="ECO:0000313" key="5">
    <source>
        <dbReference type="Proteomes" id="UP000067523"/>
    </source>
</evidence>
<dbReference type="RefSeq" id="WP_208927517.1">
    <property type="nucleotide sequence ID" value="NZ_CP013655.1"/>
</dbReference>
<dbReference type="SUPFAM" id="SSF46785">
    <property type="entry name" value="Winged helix' DNA-binding domain"/>
    <property type="match status" value="1"/>
</dbReference>
<dbReference type="Proteomes" id="UP000067523">
    <property type="component" value="Chromosome"/>
</dbReference>
<dbReference type="PANTHER" id="PTHR34580">
    <property type="match status" value="1"/>
</dbReference>
<dbReference type="InterPro" id="IPR051534">
    <property type="entry name" value="CBASS_pafABC_assoc_protein"/>
</dbReference>
<evidence type="ECO:0000256" key="1">
    <source>
        <dbReference type="ARBA" id="ARBA00023015"/>
    </source>
</evidence>
<organism evidence="4 5">
    <name type="scientific">Enterococcus rotai</name>
    <dbReference type="NCBI Taxonomy" id="118060"/>
    <lineage>
        <taxon>Bacteria</taxon>
        <taxon>Bacillati</taxon>
        <taxon>Bacillota</taxon>
        <taxon>Bacilli</taxon>
        <taxon>Lactobacillales</taxon>
        <taxon>Enterococcaceae</taxon>
        <taxon>Enterococcus</taxon>
    </lineage>
</organism>
<accession>A0A0U2NS91</accession>
<reference evidence="5" key="1">
    <citation type="submission" date="2015-12" db="EMBL/GenBank/DDBJ databases">
        <authorList>
            <person name="Lauer A."/>
            <person name="Humrighouse B."/>
            <person name="Loparev V."/>
            <person name="Shewmaker P.L."/>
            <person name="Whitney A.M."/>
            <person name="McLaughlin R.W."/>
        </authorList>
    </citation>
    <scope>NUCLEOTIDE SEQUENCE [LARGE SCALE GENOMIC DNA]</scope>
    <source>
        <strain evidence="5">LMG 26678</strain>
    </source>
</reference>
<proteinExistence type="predicted"/>
<dbReference type="STRING" id="118060.ATZ35_12350"/>
<dbReference type="InterPro" id="IPR057727">
    <property type="entry name" value="WCX_dom"/>
</dbReference>
<dbReference type="InterPro" id="IPR036390">
    <property type="entry name" value="WH_DNA-bd_sf"/>
</dbReference>
<dbReference type="PROSITE" id="PS51000">
    <property type="entry name" value="HTH_DEOR_2"/>
    <property type="match status" value="1"/>
</dbReference>
<keyword evidence="2" id="KW-0804">Transcription</keyword>
<sequence>MKIERMLTIIVMLLNRNRVTANELAEKFEVSIRTIYRDIETINLAGIPIISHSGNNGGFSIYESYKLNHQVIPLNNLSSLLSTLKDVNATIDDIELESSIEKLENIVPKNKANHLKLHMEQIIVDLHPYGDTPNQKALVKTLRKAITLTNLLTIDYRNYDNIVSRRQIEPMSLIFKNYTWYLFAYCRLKEDFRTFRVSRISDAHIEYQSFERREKSYHEITASLKEQTTMTTIVLKISPIMKSRVEDVFNKEDITVLETGEFLIEARFPEKEWLFSLIFSFGEHIEVLAPKELRQTIASKLKLMTEKYC</sequence>